<feature type="domain" description="DEP" evidence="4">
    <location>
        <begin position="420"/>
        <end position="474"/>
    </location>
</feature>
<dbReference type="EMBL" id="GL376631">
    <property type="status" value="NOT_ANNOTATED_CDS"/>
    <property type="molecule type" value="Genomic_DNA"/>
</dbReference>
<feature type="region of interest" description="Disordered" evidence="1">
    <location>
        <begin position="607"/>
        <end position="626"/>
    </location>
</feature>
<evidence type="ECO:0008006" key="7">
    <source>
        <dbReference type="Google" id="ProtNLM"/>
    </source>
</evidence>
<dbReference type="GO" id="GO:0005524">
    <property type="term" value="F:ATP binding"/>
    <property type="evidence" value="ECO:0007669"/>
    <property type="project" value="InterPro"/>
</dbReference>
<dbReference type="eggNOG" id="KOG0192">
    <property type="taxonomic scope" value="Eukaryota"/>
</dbReference>
<protein>
    <recommendedName>
        <fullName evidence="7">Protein kinase domain-containing protein</fullName>
    </recommendedName>
</protein>
<dbReference type="InterPro" id="IPR001245">
    <property type="entry name" value="Ser-Thr/Tyr_kinase_cat_dom"/>
</dbReference>
<evidence type="ECO:0000313" key="5">
    <source>
        <dbReference type="EnsemblProtists" id="PYU1_T004674"/>
    </source>
</evidence>
<dbReference type="InterPro" id="IPR036390">
    <property type="entry name" value="WH_DNA-bd_sf"/>
</dbReference>
<dbReference type="STRING" id="431595.K3WI82"/>
<reference evidence="5" key="3">
    <citation type="submission" date="2015-02" db="UniProtKB">
        <authorList>
            <consortium name="EnsemblProtists"/>
        </authorList>
    </citation>
    <scope>IDENTIFICATION</scope>
    <source>
        <strain evidence="5">DAOM BR144</strain>
    </source>
</reference>
<dbReference type="InterPro" id="IPR000719">
    <property type="entry name" value="Prot_kinase_dom"/>
</dbReference>
<evidence type="ECO:0000259" key="4">
    <source>
        <dbReference type="PROSITE" id="PS50186"/>
    </source>
</evidence>
<dbReference type="AlphaFoldDB" id="K3WI82"/>
<feature type="transmembrane region" description="Helical" evidence="2">
    <location>
        <begin position="154"/>
        <end position="176"/>
    </location>
</feature>
<dbReference type="EnsemblProtists" id="PYU1_T004674">
    <property type="protein sequence ID" value="PYU1_T004674"/>
    <property type="gene ID" value="PYU1_G004663"/>
</dbReference>
<dbReference type="InParanoid" id="K3WI82"/>
<dbReference type="InterPro" id="IPR036388">
    <property type="entry name" value="WH-like_DNA-bd_sf"/>
</dbReference>
<feature type="transmembrane region" description="Helical" evidence="2">
    <location>
        <begin position="52"/>
        <end position="76"/>
    </location>
</feature>
<evidence type="ECO:0000256" key="2">
    <source>
        <dbReference type="SAM" id="Phobius"/>
    </source>
</evidence>
<dbReference type="Gene3D" id="1.10.510.10">
    <property type="entry name" value="Transferase(Phosphotransferase) domain 1"/>
    <property type="match status" value="1"/>
</dbReference>
<dbReference type="InterPro" id="IPR051681">
    <property type="entry name" value="Ser/Thr_Kinases-Pseudokinases"/>
</dbReference>
<dbReference type="InterPro" id="IPR011009">
    <property type="entry name" value="Kinase-like_dom_sf"/>
</dbReference>
<organism evidence="5 6">
    <name type="scientific">Globisporangium ultimum (strain ATCC 200006 / CBS 805.95 / DAOM BR144)</name>
    <name type="common">Pythium ultimum</name>
    <dbReference type="NCBI Taxonomy" id="431595"/>
    <lineage>
        <taxon>Eukaryota</taxon>
        <taxon>Sar</taxon>
        <taxon>Stramenopiles</taxon>
        <taxon>Oomycota</taxon>
        <taxon>Peronosporomycetes</taxon>
        <taxon>Pythiales</taxon>
        <taxon>Pythiaceae</taxon>
        <taxon>Globisporangium</taxon>
    </lineage>
</organism>
<accession>K3WI82</accession>
<feature type="transmembrane region" description="Helical" evidence="2">
    <location>
        <begin position="116"/>
        <end position="134"/>
    </location>
</feature>
<feature type="transmembrane region" description="Helical" evidence="2">
    <location>
        <begin position="82"/>
        <end position="104"/>
    </location>
</feature>
<dbReference type="PANTHER" id="PTHR44329">
    <property type="entry name" value="SERINE/THREONINE-PROTEIN KINASE TNNI3K-RELATED"/>
    <property type="match status" value="1"/>
</dbReference>
<dbReference type="Proteomes" id="UP000019132">
    <property type="component" value="Unassembled WGS sequence"/>
</dbReference>
<dbReference type="VEuPathDB" id="FungiDB:PYU1_G004663"/>
<sequence length="626" mass="69624">METLHVFLLLSWGSMVVLSAALIGYLRYHRHEAFQGDSSAARKIILPAFEPLLWVIAFPSLASLVGFIVILAVPILPQNVPLWVSECFNSGRYFVLLIVPVLMLQKSISFAALRRAVVVTLVLSTYAIPIDWAARKAKGTDRLHPSTSSAAHALPYIATGARFAILLLYGYMFLHPPARATKRTLREYCIYAAIYHSMLMISKHLADSRRHHKGHYELMYVSMVWALIGPIVVWRVLKADTEHWRGWGQSADFPHQLSCDLTGKGTVGYMAPEVIQGRAGLASYGEAADIYSLGVTFWDILHPGCEKFPHLKNNHLHIFEVILDGERPKFDYRHADRDAELHHVIELAWQTEPERRPSAQHLVRMLERIQERECARFAGELRYDILAEKENETSIAAASRPRFSIQSSGSGSSALTQSATVTGNHAVATMVKAQLVQSRREGLRMGNMLMDAGMLHHLKHASPFEGGSVYFFDQACIQSYEPPAISILGDARGNSDMEAGACTNSFDEACGSQPNRVGFALQHAALHHNHPRVMDTRPWADSTPILSDTTGRSCRCRALSQRLEQPKASVHRKILQKIKGGHTSAGDVATPFLEDYAVTANLLIVKSDDNDDDNSEEDAPAHVEQN</sequence>
<evidence type="ECO:0000313" key="6">
    <source>
        <dbReference type="Proteomes" id="UP000019132"/>
    </source>
</evidence>
<feature type="transmembrane region" description="Helical" evidence="2">
    <location>
        <begin position="6"/>
        <end position="26"/>
    </location>
</feature>
<dbReference type="PROSITE" id="PS50011">
    <property type="entry name" value="PROTEIN_KINASE_DOM"/>
    <property type="match status" value="1"/>
</dbReference>
<reference evidence="6" key="2">
    <citation type="submission" date="2010-04" db="EMBL/GenBank/DDBJ databases">
        <authorList>
            <person name="Buell R."/>
            <person name="Hamilton J."/>
            <person name="Hostetler J."/>
        </authorList>
    </citation>
    <scope>NUCLEOTIDE SEQUENCE [LARGE SCALE GENOMIC DNA]</scope>
    <source>
        <strain evidence="6">DAOM:BR144</strain>
    </source>
</reference>
<keyword evidence="2" id="KW-0472">Membrane</keyword>
<evidence type="ECO:0000256" key="1">
    <source>
        <dbReference type="SAM" id="MobiDB-lite"/>
    </source>
</evidence>
<keyword evidence="6" id="KW-1185">Reference proteome</keyword>
<dbReference type="SUPFAM" id="SSF46785">
    <property type="entry name" value="Winged helix' DNA-binding domain"/>
    <property type="match status" value="1"/>
</dbReference>
<dbReference type="Pfam" id="PF07714">
    <property type="entry name" value="PK_Tyr_Ser-Thr"/>
    <property type="match status" value="1"/>
</dbReference>
<dbReference type="HOGENOM" id="CLU_014648_1_0_1"/>
<reference evidence="6" key="1">
    <citation type="journal article" date="2010" name="Genome Biol.">
        <title>Genome sequence of the necrotrophic plant pathogen Pythium ultimum reveals original pathogenicity mechanisms and effector repertoire.</title>
        <authorList>
            <person name="Levesque C.A."/>
            <person name="Brouwer H."/>
            <person name="Cano L."/>
            <person name="Hamilton J.P."/>
            <person name="Holt C."/>
            <person name="Huitema E."/>
            <person name="Raffaele S."/>
            <person name="Robideau G.P."/>
            <person name="Thines M."/>
            <person name="Win J."/>
            <person name="Zerillo M.M."/>
            <person name="Beakes G.W."/>
            <person name="Boore J.L."/>
            <person name="Busam D."/>
            <person name="Dumas B."/>
            <person name="Ferriera S."/>
            <person name="Fuerstenberg S.I."/>
            <person name="Gachon C.M."/>
            <person name="Gaulin E."/>
            <person name="Govers F."/>
            <person name="Grenville-Briggs L."/>
            <person name="Horner N."/>
            <person name="Hostetler J."/>
            <person name="Jiang R.H."/>
            <person name="Johnson J."/>
            <person name="Krajaejun T."/>
            <person name="Lin H."/>
            <person name="Meijer H.J."/>
            <person name="Moore B."/>
            <person name="Morris P."/>
            <person name="Phuntmart V."/>
            <person name="Puiu D."/>
            <person name="Shetty J."/>
            <person name="Stajich J.E."/>
            <person name="Tripathy S."/>
            <person name="Wawra S."/>
            <person name="van West P."/>
            <person name="Whitty B.R."/>
            <person name="Coutinho P.M."/>
            <person name="Henrissat B."/>
            <person name="Martin F."/>
            <person name="Thomas P.D."/>
            <person name="Tyler B.M."/>
            <person name="De Vries R.P."/>
            <person name="Kamoun S."/>
            <person name="Yandell M."/>
            <person name="Tisserat N."/>
            <person name="Buell C.R."/>
        </authorList>
    </citation>
    <scope>NUCLEOTIDE SEQUENCE</scope>
    <source>
        <strain evidence="6">DAOM:BR144</strain>
    </source>
</reference>
<evidence type="ECO:0000259" key="3">
    <source>
        <dbReference type="PROSITE" id="PS50011"/>
    </source>
</evidence>
<dbReference type="PROSITE" id="PS50186">
    <property type="entry name" value="DEP"/>
    <property type="match status" value="1"/>
</dbReference>
<proteinExistence type="predicted"/>
<name>K3WI82_GLOUD</name>
<keyword evidence="2" id="KW-1133">Transmembrane helix</keyword>
<dbReference type="InterPro" id="IPR000591">
    <property type="entry name" value="DEP_dom"/>
</dbReference>
<feature type="compositionally biased region" description="Acidic residues" evidence="1">
    <location>
        <begin position="609"/>
        <end position="618"/>
    </location>
</feature>
<feature type="transmembrane region" description="Helical" evidence="2">
    <location>
        <begin position="218"/>
        <end position="237"/>
    </location>
</feature>
<dbReference type="GO" id="GO:0035556">
    <property type="term" value="P:intracellular signal transduction"/>
    <property type="evidence" value="ECO:0007669"/>
    <property type="project" value="InterPro"/>
</dbReference>
<dbReference type="SMART" id="SM00220">
    <property type="entry name" value="S_TKc"/>
    <property type="match status" value="1"/>
</dbReference>
<dbReference type="CDD" id="cd04371">
    <property type="entry name" value="DEP"/>
    <property type="match status" value="1"/>
</dbReference>
<keyword evidence="2" id="KW-0812">Transmembrane</keyword>
<dbReference type="SUPFAM" id="SSF56112">
    <property type="entry name" value="Protein kinase-like (PK-like)"/>
    <property type="match status" value="1"/>
</dbReference>
<feature type="domain" description="Protein kinase" evidence="3">
    <location>
        <begin position="1"/>
        <end position="369"/>
    </location>
</feature>
<dbReference type="Gene3D" id="1.10.10.10">
    <property type="entry name" value="Winged helix-like DNA-binding domain superfamily/Winged helix DNA-binding domain"/>
    <property type="match status" value="1"/>
</dbReference>
<dbReference type="GO" id="GO:0004674">
    <property type="term" value="F:protein serine/threonine kinase activity"/>
    <property type="evidence" value="ECO:0007669"/>
    <property type="project" value="TreeGrafter"/>
</dbReference>